<proteinExistence type="predicted"/>
<dbReference type="InterPro" id="IPR049202">
    <property type="entry name" value="DUF6817"/>
</dbReference>
<comment type="caution">
    <text evidence="2">The sequence shown here is derived from an EMBL/GenBank/DDBJ whole genome shotgun (WGS) entry which is preliminary data.</text>
</comment>
<accession>A0A0D8BMA9</accession>
<dbReference type="Proteomes" id="UP000032545">
    <property type="component" value="Unassembled WGS sequence"/>
</dbReference>
<dbReference type="PATRIC" id="fig|1502723.3.peg.400"/>
<sequence>MPVIGDCLGDDDPTAIGAEDLLLSWGAARIDHPGGTLFDHLLRVRDLLARWRADSVLQVAGLCHAVYGTDGFAPHLVDLSRRCEVATMVGADVETLVYRYASCDRAWVYPRLSAASQVEFRDRFTGRVQPVRGRELREFMELTAANELDLARHNPTFAAEVGPRLHALFARTRPLLSAVAWQDCAATLRP</sequence>
<gene>
    <name evidence="2" type="ORF">FF36_00358</name>
</gene>
<evidence type="ECO:0000313" key="3">
    <source>
        <dbReference type="Proteomes" id="UP000032545"/>
    </source>
</evidence>
<protein>
    <recommendedName>
        <fullName evidence="1">DUF6817 domain-containing protein</fullName>
    </recommendedName>
</protein>
<dbReference type="Pfam" id="PF20680">
    <property type="entry name" value="DUF6817"/>
    <property type="match status" value="1"/>
</dbReference>
<evidence type="ECO:0000259" key="1">
    <source>
        <dbReference type="Pfam" id="PF20680"/>
    </source>
</evidence>
<dbReference type="EMBL" id="JYFN01000002">
    <property type="protein sequence ID" value="KJE25225.1"/>
    <property type="molecule type" value="Genomic_DNA"/>
</dbReference>
<organism evidence="2 3">
    <name type="scientific">Frankia torreyi</name>
    <dbReference type="NCBI Taxonomy" id="1856"/>
    <lineage>
        <taxon>Bacteria</taxon>
        <taxon>Bacillati</taxon>
        <taxon>Actinomycetota</taxon>
        <taxon>Actinomycetes</taxon>
        <taxon>Frankiales</taxon>
        <taxon>Frankiaceae</taxon>
        <taxon>Frankia</taxon>
    </lineage>
</organism>
<evidence type="ECO:0000313" key="2">
    <source>
        <dbReference type="EMBL" id="KJE25225.1"/>
    </source>
</evidence>
<reference evidence="3" key="1">
    <citation type="submission" date="2015-02" db="EMBL/GenBank/DDBJ databases">
        <title>Draft Genome of Frankia sp. CpI1-S.</title>
        <authorList>
            <person name="Oshone R.T."/>
            <person name="Ngom M."/>
            <person name="Ghodhbane-Gtari F."/>
            <person name="Gtari M."/>
            <person name="Morris K."/>
            <person name="Thomas K."/>
            <person name="Sen A."/>
            <person name="Tisa L.S."/>
        </authorList>
    </citation>
    <scope>NUCLEOTIDE SEQUENCE [LARGE SCALE GENOMIC DNA]</scope>
    <source>
        <strain evidence="3">CpI1-S</strain>
    </source>
</reference>
<name>A0A0D8BMA9_9ACTN</name>
<keyword evidence="3" id="KW-1185">Reference proteome</keyword>
<dbReference type="AlphaFoldDB" id="A0A0D8BMA9"/>
<reference evidence="2 3" key="2">
    <citation type="journal article" date="2016" name="Genome Announc.">
        <title>Permanent Draft Genome Sequences for Two Variants of Frankia sp. Strain CpI1, the First Frankia Strain Isolated from Root Nodules of Comptonia peregrina.</title>
        <authorList>
            <person name="Oshone R."/>
            <person name="Hurst S.G.IV."/>
            <person name="Abebe-Akele F."/>
            <person name="Simpson S."/>
            <person name="Morris K."/>
            <person name="Thomas W.K."/>
            <person name="Tisa L.S."/>
        </authorList>
    </citation>
    <scope>NUCLEOTIDE SEQUENCE [LARGE SCALE GENOMIC DNA]</scope>
    <source>
        <strain evidence="3">CpI1-S</strain>
    </source>
</reference>
<feature type="domain" description="DUF6817" evidence="1">
    <location>
        <begin position="22"/>
        <end position="105"/>
    </location>
</feature>